<dbReference type="InterPro" id="IPR012340">
    <property type="entry name" value="NA-bd_OB-fold"/>
</dbReference>
<dbReference type="EMBL" id="JARYMX010000008">
    <property type="protein sequence ID" value="KAJ9537834.1"/>
    <property type="molecule type" value="Genomic_DNA"/>
</dbReference>
<dbReference type="GO" id="GO:0003677">
    <property type="term" value="F:DNA binding"/>
    <property type="evidence" value="ECO:0007669"/>
    <property type="project" value="UniProtKB-KW"/>
</dbReference>
<dbReference type="SUPFAM" id="SSF50249">
    <property type="entry name" value="Nucleic acid-binding proteins"/>
    <property type="match status" value="3"/>
</dbReference>
<name>A0AA38S915_9ASTR</name>
<accession>A0AA38S915</accession>
<evidence type="ECO:0000313" key="6">
    <source>
        <dbReference type="EMBL" id="KAJ9537834.1"/>
    </source>
</evidence>
<dbReference type="SUPFAM" id="SSF52540">
    <property type="entry name" value="P-loop containing nucleoside triphosphate hydrolases"/>
    <property type="match status" value="1"/>
</dbReference>
<feature type="domain" description="Replication factor A C-terminal" evidence="3">
    <location>
        <begin position="648"/>
        <end position="749"/>
    </location>
</feature>
<proteinExistence type="predicted"/>
<dbReference type="InterPro" id="IPR049163">
    <property type="entry name" value="Pif1-like_2B_dom"/>
</dbReference>
<dbReference type="InterPro" id="IPR027417">
    <property type="entry name" value="P-loop_NTPase"/>
</dbReference>
<dbReference type="PANTHER" id="PTHR23274">
    <property type="entry name" value="DNA HELICASE-RELATED"/>
    <property type="match status" value="1"/>
</dbReference>
<dbReference type="CDD" id="cd18809">
    <property type="entry name" value="SF1_C_RecD"/>
    <property type="match status" value="1"/>
</dbReference>
<dbReference type="CDD" id="cd04481">
    <property type="entry name" value="RPA1_DBD_B_like"/>
    <property type="match status" value="1"/>
</dbReference>
<evidence type="ECO:0000256" key="2">
    <source>
        <dbReference type="SAM" id="MobiDB-lite"/>
    </source>
</evidence>
<comment type="caution">
    <text evidence="6">The sequence shown here is derived from an EMBL/GenBank/DDBJ whole genome shotgun (WGS) entry which is preliminary data.</text>
</comment>
<sequence>MEPVGTGSGSHFCGTANRRVPAGTDTGYPVSEPEPAVSEPEPAVPGLVPKYEEPVQPVPVLFFIKLRVRQECQEGCIKRILIILMEQFNNWILDMGAGRLPAIALEGEDEATWITIPDDLLIPIADDPIEAVVSNILSDISNRLHDISYLKERCILCPTNDDVDMINSHVLMKMPGEMHELLSADEICASTDNLEEMQIMYSCEFLTHYLKVGTPIILLRNINLQKGLCNGTRLVVTQISRRVIEVVIVTGTHVGEKTFIGRIDMTPTDTAWPFTFRIRQFPIKVCFAMTINKSQGQTFNHVCAYLVKHVFTHGQLYVIAFRVTSRAGLRFYVDNGGKCDNNLSRNIVYKEVAINKNGIWLIRDLRPNITDKWQVQVMVSRTWTAYNPIYESCYHCFVHAKIPAKLIDKFSTQIKEGCVYRIHKFLVLLYDTLYRPVHRDNFVQFLHDTKIYVSDIQPVAFKQHVFDLIPFNMLYSRVLDDKYLTDVIGVVREWGVLEKQVRRSQSCNPDLRKIVISDASGMQLSITLWGQLAKRHTEERIQSFRDYKIIVILTSCKVRLFKDVPCLMTTVASQVYFNLPIDIVASYKKIETPTLSFQAVQRERSDDLHLTKIVDIYSTLQRGVTEGTSYTIDAIIIGVDLLNDWKFVQCRTCLKKVMLVDGCYFCPHCNKNLDNPRQSYKLVIQVTNYQEEMLCVLFNQAAIDLVGLTVDELLMKSSLEGADDPYWVHEFLSESLCARSVILTIKVNQFNLAPHFVRRFTISKYHGGDIHMPNRVTDMAEVGSSSILPQDDHNYCDTEEGEDEAWLNKITNDEWEMSAECLWGPCTTYGPATTSTSTADLYYVGSNNSIHIYT</sequence>
<dbReference type="Pfam" id="PF08646">
    <property type="entry name" value="Rep_fac-A_C"/>
    <property type="match status" value="1"/>
</dbReference>
<dbReference type="AlphaFoldDB" id="A0AA38S915"/>
<dbReference type="Pfam" id="PF21530">
    <property type="entry name" value="Pif1_2B_dom"/>
    <property type="match status" value="1"/>
</dbReference>
<evidence type="ECO:0000259" key="3">
    <source>
        <dbReference type="Pfam" id="PF08646"/>
    </source>
</evidence>
<dbReference type="Pfam" id="PF16900">
    <property type="entry name" value="REPA_OB_2"/>
    <property type="match status" value="1"/>
</dbReference>
<evidence type="ECO:0000259" key="4">
    <source>
        <dbReference type="Pfam" id="PF16900"/>
    </source>
</evidence>
<feature type="region of interest" description="Disordered" evidence="2">
    <location>
        <begin position="1"/>
        <end position="43"/>
    </location>
</feature>
<gene>
    <name evidence="6" type="ORF">OSB04_030567</name>
</gene>
<dbReference type="Proteomes" id="UP001172457">
    <property type="component" value="Chromosome 8"/>
</dbReference>
<keyword evidence="7" id="KW-1185">Reference proteome</keyword>
<dbReference type="GO" id="GO:0006260">
    <property type="term" value="P:DNA replication"/>
    <property type="evidence" value="ECO:0007669"/>
    <property type="project" value="TreeGrafter"/>
</dbReference>
<protein>
    <recommendedName>
        <fullName evidence="8">ATP-dependent DNA helicase</fullName>
    </recommendedName>
</protein>
<evidence type="ECO:0008006" key="8">
    <source>
        <dbReference type="Google" id="ProtNLM"/>
    </source>
</evidence>
<feature type="domain" description="Replication protein A OB" evidence="4">
    <location>
        <begin position="482"/>
        <end position="563"/>
    </location>
</feature>
<feature type="domain" description="DNA helicase Pif1-like 2B" evidence="5">
    <location>
        <begin position="210"/>
        <end position="238"/>
    </location>
</feature>
<evidence type="ECO:0000259" key="5">
    <source>
        <dbReference type="Pfam" id="PF21530"/>
    </source>
</evidence>
<dbReference type="GO" id="GO:0005657">
    <property type="term" value="C:replication fork"/>
    <property type="evidence" value="ECO:0007669"/>
    <property type="project" value="TreeGrafter"/>
</dbReference>
<keyword evidence="1" id="KW-0238">DNA-binding</keyword>
<organism evidence="6 7">
    <name type="scientific">Centaurea solstitialis</name>
    <name type="common">yellow star-thistle</name>
    <dbReference type="NCBI Taxonomy" id="347529"/>
    <lineage>
        <taxon>Eukaryota</taxon>
        <taxon>Viridiplantae</taxon>
        <taxon>Streptophyta</taxon>
        <taxon>Embryophyta</taxon>
        <taxon>Tracheophyta</taxon>
        <taxon>Spermatophyta</taxon>
        <taxon>Magnoliopsida</taxon>
        <taxon>eudicotyledons</taxon>
        <taxon>Gunneridae</taxon>
        <taxon>Pentapetalae</taxon>
        <taxon>asterids</taxon>
        <taxon>campanulids</taxon>
        <taxon>Asterales</taxon>
        <taxon>Asteraceae</taxon>
        <taxon>Carduoideae</taxon>
        <taxon>Cardueae</taxon>
        <taxon>Centaureinae</taxon>
        <taxon>Centaurea</taxon>
    </lineage>
</organism>
<evidence type="ECO:0000256" key="1">
    <source>
        <dbReference type="ARBA" id="ARBA00023125"/>
    </source>
</evidence>
<feature type="compositionally biased region" description="Low complexity" evidence="2">
    <location>
        <begin position="29"/>
        <end position="43"/>
    </location>
</feature>
<reference evidence="6" key="1">
    <citation type="submission" date="2023-03" db="EMBL/GenBank/DDBJ databases">
        <title>Chromosome-scale reference genome and RAD-based genetic map of yellow starthistle (Centaurea solstitialis) reveal putative structural variation and QTLs associated with invader traits.</title>
        <authorList>
            <person name="Reatini B."/>
            <person name="Cang F.A."/>
            <person name="Jiang Q."/>
            <person name="Mckibben M.T.W."/>
            <person name="Barker M.S."/>
            <person name="Rieseberg L.H."/>
            <person name="Dlugosch K.M."/>
        </authorList>
    </citation>
    <scope>NUCLEOTIDE SEQUENCE</scope>
    <source>
        <strain evidence="6">CAN-66</strain>
        <tissue evidence="6">Leaf</tissue>
    </source>
</reference>
<evidence type="ECO:0000313" key="7">
    <source>
        <dbReference type="Proteomes" id="UP001172457"/>
    </source>
</evidence>
<dbReference type="PANTHER" id="PTHR23274:SF51">
    <property type="entry name" value="OS03G0423850 PROTEIN"/>
    <property type="match status" value="1"/>
</dbReference>
<dbReference type="InterPro" id="IPR013955">
    <property type="entry name" value="Rep_factor-A_C"/>
</dbReference>
<dbReference type="InterPro" id="IPR031657">
    <property type="entry name" value="REPA_OB_2"/>
</dbReference>
<dbReference type="Gene3D" id="2.40.50.140">
    <property type="entry name" value="Nucleic acid-binding proteins"/>
    <property type="match status" value="2"/>
</dbReference>